<dbReference type="EMBL" id="KV454426">
    <property type="protein sequence ID" value="ODQ83258.1"/>
    <property type="molecule type" value="Genomic_DNA"/>
</dbReference>
<dbReference type="FunFam" id="3.50.50.60:FF:000115">
    <property type="entry name" value="Salicylate hydroxylase, putative"/>
    <property type="match status" value="1"/>
</dbReference>
<comment type="similarity">
    <text evidence="1">Belongs to the paxM FAD-dependent monooxygenase family.</text>
</comment>
<feature type="domain" description="FAD-binding" evidence="6">
    <location>
        <begin position="19"/>
        <end position="179"/>
    </location>
</feature>
<dbReference type="AlphaFoldDB" id="A0A1E3R025"/>
<accession>A0A1E3R025</accession>
<evidence type="ECO:0000313" key="7">
    <source>
        <dbReference type="EMBL" id="ODQ83258.1"/>
    </source>
</evidence>
<dbReference type="GeneID" id="30145676"/>
<keyword evidence="3" id="KW-0274">FAD</keyword>
<dbReference type="SUPFAM" id="SSF54373">
    <property type="entry name" value="FAD-linked reductases, C-terminal domain"/>
    <property type="match status" value="1"/>
</dbReference>
<dbReference type="STRING" id="984486.A0A1E3R025"/>
<feature type="domain" description="FAD-binding" evidence="6">
    <location>
        <begin position="283"/>
        <end position="368"/>
    </location>
</feature>
<dbReference type="InterPro" id="IPR050493">
    <property type="entry name" value="FAD-dep_Monooxygenase_BioMet"/>
</dbReference>
<dbReference type="PANTHER" id="PTHR13789">
    <property type="entry name" value="MONOOXYGENASE"/>
    <property type="match status" value="1"/>
</dbReference>
<dbReference type="PANTHER" id="PTHR13789:SF147">
    <property type="entry name" value="PUTATIVE (AFU_ORTHOLOGUE AFUA_2G01950)-RELATED"/>
    <property type="match status" value="1"/>
</dbReference>
<proteinExistence type="inferred from homology"/>
<evidence type="ECO:0000256" key="3">
    <source>
        <dbReference type="ARBA" id="ARBA00022827"/>
    </source>
</evidence>
<evidence type="ECO:0000256" key="1">
    <source>
        <dbReference type="ARBA" id="ARBA00007992"/>
    </source>
</evidence>
<evidence type="ECO:0000256" key="2">
    <source>
        <dbReference type="ARBA" id="ARBA00022630"/>
    </source>
</evidence>
<evidence type="ECO:0000313" key="8">
    <source>
        <dbReference type="Proteomes" id="UP000094336"/>
    </source>
</evidence>
<dbReference type="PRINTS" id="PR00420">
    <property type="entry name" value="RNGMNOXGNASE"/>
</dbReference>
<name>A0A1E3R025_9ASCO</name>
<dbReference type="OrthoDB" id="16820at2759"/>
<dbReference type="Proteomes" id="UP000094336">
    <property type="component" value="Unassembled WGS sequence"/>
</dbReference>
<dbReference type="Pfam" id="PF01494">
    <property type="entry name" value="FAD_binding_3"/>
    <property type="match status" value="2"/>
</dbReference>
<dbReference type="InterPro" id="IPR036188">
    <property type="entry name" value="FAD/NAD-bd_sf"/>
</dbReference>
<gene>
    <name evidence="7" type="ORF">BABINDRAFT_159693</name>
</gene>
<keyword evidence="4" id="KW-0560">Oxidoreductase</keyword>
<dbReference type="Gene3D" id="3.50.50.60">
    <property type="entry name" value="FAD/NAD(P)-binding domain"/>
    <property type="match status" value="1"/>
</dbReference>
<sequence>MTTSQDSKIVKTSLPLTFTVVGAGLGGVAAAIGLTLAGHKVTVLEQAIELGEVGAGIQIPPNSSIILDQFGVKEAIAKVSTLPEKLRFFNWKGTKTLSTQDLYPYTVEKYGGEYFHIHRADFHRILVTRARELGVEIILGCHIDKVDFETNTCYTPDGRSFTSDVVIAADGLKSKIRSLILNKDDPAHDTGDLAYRALIKVSEMRKYKELKFIYEKPNITFFWGPDIHIVIYLLQGGETCNVVVLSPDTLPAGVNVQNALDTELPEMFKDWDPRLKSLWALVHETSKWRLQNSREMDTWVHDTANIALMGDACHATLPYLAQGAAQAVEDAACLTGLFGRIQKKSQIHATLQKFEELRKARTTRVVQGSTNCRNVYHCHDGPEQVKRDALCALNPPQEGCPNPWADPVFQKFLFGYDAFAEAESGWAELTAVSPSL</sequence>
<keyword evidence="2" id="KW-0285">Flavoprotein</keyword>
<dbReference type="InterPro" id="IPR002938">
    <property type="entry name" value="FAD-bd"/>
</dbReference>
<dbReference type="GO" id="GO:0004497">
    <property type="term" value="F:monooxygenase activity"/>
    <property type="evidence" value="ECO:0007669"/>
    <property type="project" value="UniProtKB-KW"/>
</dbReference>
<keyword evidence="8" id="KW-1185">Reference proteome</keyword>
<reference evidence="8" key="1">
    <citation type="submission" date="2016-05" db="EMBL/GenBank/DDBJ databases">
        <title>Comparative genomics of biotechnologically important yeasts.</title>
        <authorList>
            <consortium name="DOE Joint Genome Institute"/>
            <person name="Riley R."/>
            <person name="Haridas S."/>
            <person name="Wolfe K.H."/>
            <person name="Lopes M.R."/>
            <person name="Hittinger C.T."/>
            <person name="Goker M."/>
            <person name="Salamov A."/>
            <person name="Wisecaver J."/>
            <person name="Long T.M."/>
            <person name="Aerts A.L."/>
            <person name="Barry K."/>
            <person name="Choi C."/>
            <person name="Clum A."/>
            <person name="Coughlan A.Y."/>
            <person name="Deshpande S."/>
            <person name="Douglass A.P."/>
            <person name="Hanson S.J."/>
            <person name="Klenk H.-P."/>
            <person name="Labutti K."/>
            <person name="Lapidus A."/>
            <person name="Lindquist E."/>
            <person name="Lipzen A."/>
            <person name="Meier-Kolthoff J.P."/>
            <person name="Ohm R.A."/>
            <person name="Otillar R.P."/>
            <person name="Pangilinan J."/>
            <person name="Peng Y."/>
            <person name="Rokas A."/>
            <person name="Rosa C.A."/>
            <person name="Scheuner C."/>
            <person name="Sibirny A.A."/>
            <person name="Slot J.C."/>
            <person name="Stielow J.B."/>
            <person name="Sun H."/>
            <person name="Kurtzman C.P."/>
            <person name="Blackwell M."/>
            <person name="Grigoriev I.V."/>
            <person name="Jeffries T.W."/>
        </authorList>
    </citation>
    <scope>NUCLEOTIDE SEQUENCE [LARGE SCALE GENOMIC DNA]</scope>
    <source>
        <strain evidence="8">NRRL Y-12698</strain>
    </source>
</reference>
<dbReference type="SUPFAM" id="SSF51905">
    <property type="entry name" value="FAD/NAD(P)-binding domain"/>
    <property type="match status" value="1"/>
</dbReference>
<evidence type="ECO:0000256" key="4">
    <source>
        <dbReference type="ARBA" id="ARBA00023002"/>
    </source>
</evidence>
<organism evidence="7 8">
    <name type="scientific">Babjeviella inositovora NRRL Y-12698</name>
    <dbReference type="NCBI Taxonomy" id="984486"/>
    <lineage>
        <taxon>Eukaryota</taxon>
        <taxon>Fungi</taxon>
        <taxon>Dikarya</taxon>
        <taxon>Ascomycota</taxon>
        <taxon>Saccharomycotina</taxon>
        <taxon>Pichiomycetes</taxon>
        <taxon>Serinales incertae sedis</taxon>
        <taxon>Babjeviella</taxon>
    </lineage>
</organism>
<keyword evidence="5" id="KW-0503">Monooxygenase</keyword>
<dbReference type="GO" id="GO:0071949">
    <property type="term" value="F:FAD binding"/>
    <property type="evidence" value="ECO:0007669"/>
    <property type="project" value="InterPro"/>
</dbReference>
<protein>
    <recommendedName>
        <fullName evidence="6">FAD-binding domain-containing protein</fullName>
    </recommendedName>
</protein>
<dbReference type="RefSeq" id="XP_018988586.1">
    <property type="nucleotide sequence ID" value="XM_019127823.1"/>
</dbReference>
<evidence type="ECO:0000259" key="6">
    <source>
        <dbReference type="Pfam" id="PF01494"/>
    </source>
</evidence>
<evidence type="ECO:0000256" key="5">
    <source>
        <dbReference type="ARBA" id="ARBA00023033"/>
    </source>
</evidence>